<feature type="compositionally biased region" description="Low complexity" evidence="1">
    <location>
        <begin position="16"/>
        <end position="27"/>
    </location>
</feature>
<name>A0A258D7M6_CAUVI</name>
<feature type="compositionally biased region" description="Low complexity" evidence="1">
    <location>
        <begin position="75"/>
        <end position="84"/>
    </location>
</feature>
<proteinExistence type="predicted"/>
<dbReference type="EMBL" id="NCDQ01000124">
    <property type="protein sequence ID" value="OYX03739.1"/>
    <property type="molecule type" value="Genomic_DNA"/>
</dbReference>
<comment type="caution">
    <text evidence="2">The sequence shown here is derived from an EMBL/GenBank/DDBJ whole genome shotgun (WGS) entry which is preliminary data.</text>
</comment>
<dbReference type="Proteomes" id="UP000215616">
    <property type="component" value="Unassembled WGS sequence"/>
</dbReference>
<reference evidence="2 3" key="1">
    <citation type="submission" date="2017-03" db="EMBL/GenBank/DDBJ databases">
        <title>Lifting the veil on microbial sulfur biogeochemistry in mining wastewaters.</title>
        <authorList>
            <person name="Kantor R.S."/>
            <person name="Colenbrander Nelson T."/>
            <person name="Marshall S."/>
            <person name="Bennett D."/>
            <person name="Apte S."/>
            <person name="Camacho D."/>
            <person name="Thomas B.C."/>
            <person name="Warren L.A."/>
            <person name="Banfield J.F."/>
        </authorList>
    </citation>
    <scope>NUCLEOTIDE SEQUENCE [LARGE SCALE GENOMIC DNA]</scope>
    <source>
        <strain evidence="2">32-67-7</strain>
    </source>
</reference>
<dbReference type="AlphaFoldDB" id="A0A258D7M6"/>
<dbReference type="GO" id="GO:0005507">
    <property type="term" value="F:copper ion binding"/>
    <property type="evidence" value="ECO:0007669"/>
    <property type="project" value="InterPro"/>
</dbReference>
<feature type="region of interest" description="Disordered" evidence="1">
    <location>
        <begin position="1"/>
        <end position="94"/>
    </location>
</feature>
<sequence>MIVDLQHEHHHPAPAAPVTAHAPQAADPHAHHRATASAPPPALAPADPHAGHKMAGPEKAAPQADPHTGHHMHHAMPATPAVTTAPPPIPTDHAAERFYSPSAMAAARAQLMKEHGGGTAWIVRADVAEQRFRNGEDAQAFEGEAWWGSDAGKWVVKARGERVDGHGWETAELEGLKAWPIGPYFDLQAGLRYDLAPKGRSYAAVGFEGLAPYWFELQGAAYVSDRGDVSARAEASYDLRLTQRLILQPRLEADLAEAGAGRLEGGLRLRYEIKREFAPYVGVVRERAFGPAREAGERAGATAVVIGVSAWR</sequence>
<gene>
    <name evidence="2" type="ORF">B7Z12_09180</name>
</gene>
<dbReference type="InterPro" id="IPR007939">
    <property type="entry name" value="Cu-R_B_prcur"/>
</dbReference>
<evidence type="ECO:0000313" key="2">
    <source>
        <dbReference type="EMBL" id="OYX03739.1"/>
    </source>
</evidence>
<organism evidence="2 3">
    <name type="scientific">Caulobacter vibrioides</name>
    <name type="common">Caulobacter crescentus</name>
    <dbReference type="NCBI Taxonomy" id="155892"/>
    <lineage>
        <taxon>Bacteria</taxon>
        <taxon>Pseudomonadati</taxon>
        <taxon>Pseudomonadota</taxon>
        <taxon>Alphaproteobacteria</taxon>
        <taxon>Caulobacterales</taxon>
        <taxon>Caulobacteraceae</taxon>
        <taxon>Caulobacter</taxon>
    </lineage>
</organism>
<accession>A0A258D7M6</accession>
<dbReference type="GO" id="GO:0009279">
    <property type="term" value="C:cell outer membrane"/>
    <property type="evidence" value="ECO:0007669"/>
    <property type="project" value="InterPro"/>
</dbReference>
<dbReference type="GO" id="GO:0006878">
    <property type="term" value="P:intracellular copper ion homeostasis"/>
    <property type="evidence" value="ECO:0007669"/>
    <property type="project" value="InterPro"/>
</dbReference>
<evidence type="ECO:0000313" key="3">
    <source>
        <dbReference type="Proteomes" id="UP000215616"/>
    </source>
</evidence>
<evidence type="ECO:0000256" key="1">
    <source>
        <dbReference type="SAM" id="MobiDB-lite"/>
    </source>
</evidence>
<protein>
    <submittedName>
        <fullName evidence="2">Copper-binding protein</fullName>
    </submittedName>
</protein>
<dbReference type="Pfam" id="PF05275">
    <property type="entry name" value="CopB"/>
    <property type="match status" value="1"/>
</dbReference>